<dbReference type="Pfam" id="PF00668">
    <property type="entry name" value="Condensation"/>
    <property type="match status" value="1"/>
</dbReference>
<dbReference type="InterPro" id="IPR001242">
    <property type="entry name" value="Condensation_dom"/>
</dbReference>
<protein>
    <submittedName>
        <fullName evidence="2">Condensation domain-containing protein</fullName>
    </submittedName>
</protein>
<feature type="domain" description="Condensation" evidence="1">
    <location>
        <begin position="21"/>
        <end position="250"/>
    </location>
</feature>
<evidence type="ECO:0000313" key="2">
    <source>
        <dbReference type="EMBL" id="UNP30260.1"/>
    </source>
</evidence>
<name>A0ABY3XF51_9GAMM</name>
<evidence type="ECO:0000313" key="3">
    <source>
        <dbReference type="Proteomes" id="UP000829194"/>
    </source>
</evidence>
<gene>
    <name evidence="2" type="ORF">MOV92_02980</name>
</gene>
<dbReference type="PANTHER" id="PTHR28037">
    <property type="entry name" value="ALCOHOL O-ACETYLTRANSFERASE 1-RELATED"/>
    <property type="match status" value="1"/>
</dbReference>
<dbReference type="SUPFAM" id="SSF52777">
    <property type="entry name" value="CoA-dependent acyltransferases"/>
    <property type="match status" value="2"/>
</dbReference>
<keyword evidence="3" id="KW-1185">Reference proteome</keyword>
<organism evidence="2 3">
    <name type="scientific">Lysobacter gummosus</name>
    <dbReference type="NCBI Taxonomy" id="262324"/>
    <lineage>
        <taxon>Bacteria</taxon>
        <taxon>Pseudomonadati</taxon>
        <taxon>Pseudomonadota</taxon>
        <taxon>Gammaproteobacteria</taxon>
        <taxon>Lysobacterales</taxon>
        <taxon>Lysobacteraceae</taxon>
        <taxon>Lysobacter</taxon>
    </lineage>
</organism>
<reference evidence="2 3" key="1">
    <citation type="submission" date="2022-03" db="EMBL/GenBank/DDBJ databases">
        <title>Complete genome sequence of Lysobacter capsici VKM B-2533 and Lysobacter gummosus 10.1.1, promising sources of lytic agents.</title>
        <authorList>
            <person name="Tarlachkov S.V."/>
            <person name="Kudryakova I.V."/>
            <person name="Afoshin A.S."/>
            <person name="Leontyevskaya E.A."/>
            <person name="Leontyevskaya N.V."/>
        </authorList>
    </citation>
    <scope>NUCLEOTIDE SEQUENCE [LARGE SCALE GENOMIC DNA]</scope>
    <source>
        <strain evidence="2 3">10.1.1</strain>
    </source>
</reference>
<dbReference type="Proteomes" id="UP000829194">
    <property type="component" value="Chromosome"/>
</dbReference>
<dbReference type="EMBL" id="CP093547">
    <property type="protein sequence ID" value="UNP30260.1"/>
    <property type="molecule type" value="Genomic_DNA"/>
</dbReference>
<dbReference type="RefSeq" id="WP_057941514.1">
    <property type="nucleotide sequence ID" value="NZ_CP011131.1"/>
</dbReference>
<evidence type="ECO:0000259" key="1">
    <source>
        <dbReference type="Pfam" id="PF00668"/>
    </source>
</evidence>
<dbReference type="InterPro" id="IPR052058">
    <property type="entry name" value="Alcohol_O-acetyltransferase"/>
</dbReference>
<sequence length="443" mass="50178">MKRKMMLCERIMYVDRDSTFTIVQAARVRGRIDPAQLRHALDKVQSKHPMLRCSIIDGDPPDIVLEDDPAPIPLRLAERRDDEEWQRQSDIERETRFASERAPLMRMVWVHGVDADGEPVGELLVVCHHVICDGMSMMTLLRETLALCDNPQLDIGRHTSFNALQDILPAQVLADRRIRRSAAWKALAFRLFFALRRKRKPVPQGEFYVLHWKLPREATSALAARARAEGVTMFAAMAVAFSLAFRTVKGASAKGKVFAPIDIRKFLPLIGADQLFSASPGSIVALDTRLAPDQVDDAAFWEQARQFKSRLNQRIERMARNVYEYFVGLEMMQSVFGQFVAERRSDLDQFDTTLSNIGRIEIPQEYREFRVETVFSPTARLPWRSTTAVLMSGYAGELDFALTCDTASLPRVEAERVRDLANALLLERAHAPAPQALPMRAAA</sequence>
<accession>A0ABY3XF51</accession>
<dbReference type="PANTHER" id="PTHR28037:SF1">
    <property type="entry name" value="ALCOHOL O-ACETYLTRANSFERASE 1-RELATED"/>
    <property type="match status" value="1"/>
</dbReference>
<dbReference type="InterPro" id="IPR023213">
    <property type="entry name" value="CAT-like_dom_sf"/>
</dbReference>
<proteinExistence type="predicted"/>
<dbReference type="Gene3D" id="3.30.559.10">
    <property type="entry name" value="Chloramphenicol acetyltransferase-like domain"/>
    <property type="match status" value="1"/>
</dbReference>
<dbReference type="Gene3D" id="3.30.559.30">
    <property type="entry name" value="Nonribosomal peptide synthetase, condensation domain"/>
    <property type="match status" value="1"/>
</dbReference>